<name>A0C7I6_PARTE</name>
<keyword evidence="3" id="KW-1185">Reference proteome</keyword>
<evidence type="ECO:0008006" key="4">
    <source>
        <dbReference type="Google" id="ProtNLM"/>
    </source>
</evidence>
<dbReference type="PANTHER" id="PTHR36649:SF28">
    <property type="entry name" value="UBIQUITIN-LIKE DOMAIN-CONTAINING PROTEIN"/>
    <property type="match status" value="1"/>
</dbReference>
<dbReference type="InParanoid" id="A0C7I6"/>
<evidence type="ECO:0000313" key="3">
    <source>
        <dbReference type="Proteomes" id="UP000000600"/>
    </source>
</evidence>
<accession>A0C7I6</accession>
<keyword evidence="1" id="KW-0175">Coiled coil</keyword>
<dbReference type="Gene3D" id="3.90.228.10">
    <property type="match status" value="1"/>
</dbReference>
<dbReference type="PANTHER" id="PTHR36649">
    <property type="entry name" value="UBIQUITIN-LIKE DOMAIN-CONTAINING PROTEIN"/>
    <property type="match status" value="1"/>
</dbReference>
<dbReference type="AlphaFoldDB" id="A0C7I6"/>
<dbReference type="OrthoDB" id="428577at2759"/>
<dbReference type="eggNOG" id="ENOG502S9QQ">
    <property type="taxonomic scope" value="Eukaryota"/>
</dbReference>
<feature type="coiled-coil region" evidence="1">
    <location>
        <begin position="128"/>
        <end position="169"/>
    </location>
</feature>
<dbReference type="SUPFAM" id="SSF56399">
    <property type="entry name" value="ADP-ribosylation"/>
    <property type="match status" value="1"/>
</dbReference>
<dbReference type="EMBL" id="CT868047">
    <property type="protein sequence ID" value="CAK66753.1"/>
    <property type="molecule type" value="Genomic_DNA"/>
</dbReference>
<dbReference type="KEGG" id="ptm:GSPATT00035883001"/>
<proteinExistence type="predicted"/>
<reference evidence="2 3" key="1">
    <citation type="journal article" date="2006" name="Nature">
        <title>Global trends of whole-genome duplications revealed by the ciliate Paramecium tetraurelia.</title>
        <authorList>
            <consortium name="Genoscope"/>
            <person name="Aury J.-M."/>
            <person name="Jaillon O."/>
            <person name="Duret L."/>
            <person name="Noel B."/>
            <person name="Jubin C."/>
            <person name="Porcel B.M."/>
            <person name="Segurens B."/>
            <person name="Daubin V."/>
            <person name="Anthouard V."/>
            <person name="Aiach N."/>
            <person name="Arnaiz O."/>
            <person name="Billaut A."/>
            <person name="Beisson J."/>
            <person name="Blanc I."/>
            <person name="Bouhouche K."/>
            <person name="Camara F."/>
            <person name="Duharcourt S."/>
            <person name="Guigo R."/>
            <person name="Gogendeau D."/>
            <person name="Katinka M."/>
            <person name="Keller A.-M."/>
            <person name="Kissmehl R."/>
            <person name="Klotz C."/>
            <person name="Koll F."/>
            <person name="Le Moue A."/>
            <person name="Lepere C."/>
            <person name="Malinsky S."/>
            <person name="Nowacki M."/>
            <person name="Nowak J.K."/>
            <person name="Plattner H."/>
            <person name="Poulain J."/>
            <person name="Ruiz F."/>
            <person name="Serrano V."/>
            <person name="Zagulski M."/>
            <person name="Dessen P."/>
            <person name="Betermier M."/>
            <person name="Weissenbach J."/>
            <person name="Scarpelli C."/>
            <person name="Schachter V."/>
            <person name="Sperling L."/>
            <person name="Meyer E."/>
            <person name="Cohen J."/>
            <person name="Wincker P."/>
        </authorList>
    </citation>
    <scope>NUCLEOTIDE SEQUENCE [LARGE SCALE GENOMIC DNA]</scope>
    <source>
        <strain evidence="2 3">Stock d4-2</strain>
    </source>
</reference>
<dbReference type="HOGENOM" id="CLU_495652_0_0_1"/>
<sequence>MLPEYYEIDIYCFEVKSQASLAKTTSTLDLFELLTIKFLNMQGNSKDYQFFLPTFNKNISIDGTTLNRILGDNEKCVFELKRMLQQDLQTTSQSTLIKQEKVVTELKDQFEKKEIFNQDLLLVCQQIYIQQEIRSKSIEEQIDILNKELKQLDNNKNLTNNQKQYLKHQYQQQLITKLKDYGKTKSIPHVKQNIEVSNPELALFVLKESLLRDQNRELLATSKQYSFGFDSIIEYYGQDQYCLKVRNTNLDYDKIVNDNQLLQQHLLEFKQKLSSSLNISTDQIEILGVSKGSLKICFNIIRASRKWISQQFQNPEAKKFLYEYCNGNVDYVEYFHQANSQSKGVTLSFDDLNPSHNMSWDNFHEKKQRGPPYHRYDYYFPIGCYGFGLNVEKQVKEHGNDWLKMDGNPKEWRIMYHGTNQGAVNSIIKNNLISGEKQHHQNDECINELGEKVKVGKGIYFSNDIKVCIDNQYAKYTQVGEKQFAPIFMSRVNPKKIKQSKMMKSKQFFVVNNSEDVRPYRLLLHEKKNEKKNEKKKENENLNQNFCIQF</sequence>
<gene>
    <name evidence="2" type="ORF">GSPATT00035883001</name>
</gene>
<protein>
    <recommendedName>
        <fullName evidence="4">PARP catalytic domain-containing protein</fullName>
    </recommendedName>
</protein>
<evidence type="ECO:0000313" key="2">
    <source>
        <dbReference type="EMBL" id="CAK66753.1"/>
    </source>
</evidence>
<dbReference type="GeneID" id="5019935"/>
<dbReference type="Proteomes" id="UP000000600">
    <property type="component" value="Unassembled WGS sequence"/>
</dbReference>
<dbReference type="RefSeq" id="XP_001434150.1">
    <property type="nucleotide sequence ID" value="XM_001434113.1"/>
</dbReference>
<evidence type="ECO:0000256" key="1">
    <source>
        <dbReference type="SAM" id="Coils"/>
    </source>
</evidence>
<organism evidence="2 3">
    <name type="scientific">Paramecium tetraurelia</name>
    <dbReference type="NCBI Taxonomy" id="5888"/>
    <lineage>
        <taxon>Eukaryota</taxon>
        <taxon>Sar</taxon>
        <taxon>Alveolata</taxon>
        <taxon>Ciliophora</taxon>
        <taxon>Intramacronucleata</taxon>
        <taxon>Oligohymenophorea</taxon>
        <taxon>Peniculida</taxon>
        <taxon>Parameciidae</taxon>
        <taxon>Paramecium</taxon>
    </lineage>
</organism>